<proteinExistence type="inferred from homology"/>
<dbReference type="Proteomes" id="UP000318102">
    <property type="component" value="Unassembled WGS sequence"/>
</dbReference>
<organism evidence="9 10">
    <name type="scientific">Paenibacillus agilis</name>
    <dbReference type="NCBI Taxonomy" id="3020863"/>
    <lineage>
        <taxon>Bacteria</taxon>
        <taxon>Bacillati</taxon>
        <taxon>Bacillota</taxon>
        <taxon>Bacilli</taxon>
        <taxon>Bacillales</taxon>
        <taxon>Paenibacillaceae</taxon>
        <taxon>Paenibacillus</taxon>
    </lineage>
</organism>
<evidence type="ECO:0000313" key="10">
    <source>
        <dbReference type="Proteomes" id="UP000318102"/>
    </source>
</evidence>
<feature type="domain" description="RNA polymerase sigma-70 region 2" evidence="7">
    <location>
        <begin position="30"/>
        <end position="97"/>
    </location>
</feature>
<dbReference type="PANTHER" id="PTHR43133:SF52">
    <property type="entry name" value="ECF RNA POLYMERASE SIGMA FACTOR SIGL"/>
    <property type="match status" value="1"/>
</dbReference>
<dbReference type="GO" id="GO:0016987">
    <property type="term" value="F:sigma factor activity"/>
    <property type="evidence" value="ECO:0007669"/>
    <property type="project" value="UniProtKB-KW"/>
</dbReference>
<keyword evidence="2 6" id="KW-0805">Transcription regulation</keyword>
<dbReference type="EMBL" id="VNJK01000005">
    <property type="protein sequence ID" value="TVX86793.1"/>
    <property type="molecule type" value="Genomic_DNA"/>
</dbReference>
<evidence type="ECO:0000256" key="2">
    <source>
        <dbReference type="ARBA" id="ARBA00023015"/>
    </source>
</evidence>
<name>A0A559IH86_9BACL</name>
<evidence type="ECO:0000256" key="3">
    <source>
        <dbReference type="ARBA" id="ARBA00023082"/>
    </source>
</evidence>
<dbReference type="InterPro" id="IPR000838">
    <property type="entry name" value="RNA_pol_sigma70_ECF_CS"/>
</dbReference>
<dbReference type="GO" id="GO:0006950">
    <property type="term" value="P:response to stress"/>
    <property type="evidence" value="ECO:0007669"/>
    <property type="project" value="UniProtKB-ARBA"/>
</dbReference>
<evidence type="ECO:0000256" key="4">
    <source>
        <dbReference type="ARBA" id="ARBA00023125"/>
    </source>
</evidence>
<dbReference type="PANTHER" id="PTHR43133">
    <property type="entry name" value="RNA POLYMERASE ECF-TYPE SIGMA FACTO"/>
    <property type="match status" value="1"/>
</dbReference>
<dbReference type="SUPFAM" id="SSF88659">
    <property type="entry name" value="Sigma3 and sigma4 domains of RNA polymerase sigma factors"/>
    <property type="match status" value="1"/>
</dbReference>
<keyword evidence="4 6" id="KW-0238">DNA-binding</keyword>
<dbReference type="CDD" id="cd06171">
    <property type="entry name" value="Sigma70_r4"/>
    <property type="match status" value="1"/>
</dbReference>
<keyword evidence="10" id="KW-1185">Reference proteome</keyword>
<gene>
    <name evidence="9" type="ORF">FPZ44_23005</name>
</gene>
<dbReference type="InterPro" id="IPR013324">
    <property type="entry name" value="RNA_pol_sigma_r3/r4-like"/>
</dbReference>
<dbReference type="GO" id="GO:0003677">
    <property type="term" value="F:DNA binding"/>
    <property type="evidence" value="ECO:0007669"/>
    <property type="project" value="UniProtKB-KW"/>
</dbReference>
<dbReference type="PROSITE" id="PS01063">
    <property type="entry name" value="SIGMA70_ECF"/>
    <property type="match status" value="1"/>
</dbReference>
<dbReference type="InterPro" id="IPR039425">
    <property type="entry name" value="RNA_pol_sigma-70-like"/>
</dbReference>
<keyword evidence="5 6" id="KW-0804">Transcription</keyword>
<dbReference type="GO" id="GO:0006352">
    <property type="term" value="P:DNA-templated transcription initiation"/>
    <property type="evidence" value="ECO:0007669"/>
    <property type="project" value="InterPro"/>
</dbReference>
<dbReference type="InterPro" id="IPR007627">
    <property type="entry name" value="RNA_pol_sigma70_r2"/>
</dbReference>
<dbReference type="AlphaFoldDB" id="A0A559IH86"/>
<dbReference type="InterPro" id="IPR013325">
    <property type="entry name" value="RNA_pol_sigma_r2"/>
</dbReference>
<evidence type="ECO:0000256" key="6">
    <source>
        <dbReference type="RuleBase" id="RU000716"/>
    </source>
</evidence>
<evidence type="ECO:0000256" key="1">
    <source>
        <dbReference type="ARBA" id="ARBA00010641"/>
    </source>
</evidence>
<accession>A0A559IH86</accession>
<dbReference type="SUPFAM" id="SSF88946">
    <property type="entry name" value="Sigma2 domain of RNA polymerase sigma factors"/>
    <property type="match status" value="1"/>
</dbReference>
<reference evidence="9 10" key="1">
    <citation type="submission" date="2019-07" db="EMBL/GenBank/DDBJ databases">
        <authorList>
            <person name="Kim J."/>
        </authorList>
    </citation>
    <scope>NUCLEOTIDE SEQUENCE [LARGE SCALE GENOMIC DNA]</scope>
    <source>
        <strain evidence="9 10">N4</strain>
    </source>
</reference>
<keyword evidence="3 6" id="KW-0731">Sigma factor</keyword>
<dbReference type="InterPro" id="IPR013249">
    <property type="entry name" value="RNA_pol_sigma70_r4_t2"/>
</dbReference>
<dbReference type="Gene3D" id="1.10.1740.10">
    <property type="match status" value="1"/>
</dbReference>
<dbReference type="OrthoDB" id="2657224at2"/>
<evidence type="ECO:0000313" key="9">
    <source>
        <dbReference type="EMBL" id="TVX86793.1"/>
    </source>
</evidence>
<evidence type="ECO:0000259" key="7">
    <source>
        <dbReference type="Pfam" id="PF04542"/>
    </source>
</evidence>
<protein>
    <recommendedName>
        <fullName evidence="6">RNA polymerase sigma factor</fullName>
    </recommendedName>
</protein>
<sequence length="194" mass="23553">MKETVFMVEKLLLLQIHDFKSMETETQGEIYAQYYHLFYTQIFYMTREHFMTEDIIQESFLRVIKYFPKVCDSEKLKAWLKTVIKNTTLNYLKKEKRARECIENDILDHIAIIEGVEREFELKAMIEVVEKYLIELKPEYRQLIELRWKEEMSHKDIANMLGISEQKAKYTLCRARKSIKKRVVKEWPFFNSSK</sequence>
<dbReference type="Gene3D" id="1.10.10.10">
    <property type="entry name" value="Winged helix-like DNA-binding domain superfamily/Winged helix DNA-binding domain"/>
    <property type="match status" value="1"/>
</dbReference>
<evidence type="ECO:0000256" key="5">
    <source>
        <dbReference type="ARBA" id="ARBA00023163"/>
    </source>
</evidence>
<comment type="similarity">
    <text evidence="1 6">Belongs to the sigma-70 factor family. ECF subfamily.</text>
</comment>
<dbReference type="NCBIfam" id="TIGR02937">
    <property type="entry name" value="sigma70-ECF"/>
    <property type="match status" value="1"/>
</dbReference>
<dbReference type="InterPro" id="IPR036388">
    <property type="entry name" value="WH-like_DNA-bd_sf"/>
</dbReference>
<dbReference type="Pfam" id="PF04542">
    <property type="entry name" value="Sigma70_r2"/>
    <property type="match status" value="1"/>
</dbReference>
<evidence type="ECO:0000259" key="8">
    <source>
        <dbReference type="Pfam" id="PF08281"/>
    </source>
</evidence>
<dbReference type="Pfam" id="PF08281">
    <property type="entry name" value="Sigma70_r4_2"/>
    <property type="match status" value="1"/>
</dbReference>
<comment type="caution">
    <text evidence="9">The sequence shown here is derived from an EMBL/GenBank/DDBJ whole genome shotgun (WGS) entry which is preliminary data.</text>
</comment>
<dbReference type="InterPro" id="IPR014284">
    <property type="entry name" value="RNA_pol_sigma-70_dom"/>
</dbReference>
<feature type="domain" description="RNA polymerase sigma factor 70 region 4 type 2" evidence="8">
    <location>
        <begin position="129"/>
        <end position="178"/>
    </location>
</feature>